<dbReference type="PATRIC" id="fig|1262666.3.peg.1350"/>
<gene>
    <name evidence="6" type="ORF">PCS_01330</name>
</gene>
<dbReference type="Pfam" id="PF07690">
    <property type="entry name" value="MFS_1"/>
    <property type="match status" value="1"/>
</dbReference>
<dbReference type="InterPro" id="IPR020846">
    <property type="entry name" value="MFS_dom"/>
</dbReference>
<feature type="transmembrane region" description="Helical" evidence="4">
    <location>
        <begin position="128"/>
        <end position="150"/>
    </location>
</feature>
<dbReference type="InterPro" id="IPR011701">
    <property type="entry name" value="MFS"/>
</dbReference>
<evidence type="ECO:0000256" key="2">
    <source>
        <dbReference type="ARBA" id="ARBA00022989"/>
    </source>
</evidence>
<evidence type="ECO:0000259" key="5">
    <source>
        <dbReference type="PROSITE" id="PS50850"/>
    </source>
</evidence>
<dbReference type="Gene3D" id="1.20.1250.20">
    <property type="entry name" value="MFS general substrate transporter like domains"/>
    <property type="match status" value="1"/>
</dbReference>
<feature type="transmembrane region" description="Helical" evidence="4">
    <location>
        <begin position="300"/>
        <end position="317"/>
    </location>
</feature>
<dbReference type="InterPro" id="IPR036259">
    <property type="entry name" value="MFS_trans_sf"/>
</dbReference>
<organism evidence="6 7">
    <name type="scientific">Desulfocurvibacter africanus PCS</name>
    <dbReference type="NCBI Taxonomy" id="1262666"/>
    <lineage>
        <taxon>Bacteria</taxon>
        <taxon>Pseudomonadati</taxon>
        <taxon>Thermodesulfobacteriota</taxon>
        <taxon>Desulfovibrionia</taxon>
        <taxon>Desulfovibrionales</taxon>
        <taxon>Desulfovibrionaceae</taxon>
        <taxon>Desulfocurvibacter</taxon>
    </lineage>
</organism>
<evidence type="ECO:0000313" key="6">
    <source>
        <dbReference type="EMBL" id="EMG37935.1"/>
    </source>
</evidence>
<feature type="transmembrane region" description="Helical" evidence="4">
    <location>
        <begin position="157"/>
        <end position="175"/>
    </location>
</feature>
<evidence type="ECO:0000313" key="7">
    <source>
        <dbReference type="Proteomes" id="UP000011922"/>
    </source>
</evidence>
<feature type="transmembrane region" description="Helical" evidence="4">
    <location>
        <begin position="187"/>
        <end position="207"/>
    </location>
</feature>
<dbReference type="AlphaFoldDB" id="M5PVB7"/>
<dbReference type="GO" id="GO:0022857">
    <property type="term" value="F:transmembrane transporter activity"/>
    <property type="evidence" value="ECO:0007669"/>
    <property type="project" value="InterPro"/>
</dbReference>
<feature type="transmembrane region" description="Helical" evidence="4">
    <location>
        <begin position="386"/>
        <end position="407"/>
    </location>
</feature>
<dbReference type="PANTHER" id="PTHR23531:SF1">
    <property type="entry name" value="QUINOLENE RESISTANCE PROTEIN NORA"/>
    <property type="match status" value="1"/>
</dbReference>
<evidence type="ECO:0000256" key="1">
    <source>
        <dbReference type="ARBA" id="ARBA00022692"/>
    </source>
</evidence>
<dbReference type="PANTHER" id="PTHR23531">
    <property type="entry name" value="QUINOLENE RESISTANCE PROTEIN NORA"/>
    <property type="match status" value="1"/>
</dbReference>
<evidence type="ECO:0000256" key="3">
    <source>
        <dbReference type="ARBA" id="ARBA00023136"/>
    </source>
</evidence>
<feature type="domain" description="Major facilitator superfamily (MFS) profile" evidence="5">
    <location>
        <begin position="219"/>
        <end position="421"/>
    </location>
</feature>
<keyword evidence="3 4" id="KW-0472">Membrane</keyword>
<feature type="transmembrane region" description="Helical" evidence="4">
    <location>
        <begin position="323"/>
        <end position="347"/>
    </location>
</feature>
<keyword evidence="1 4" id="KW-0812">Transmembrane</keyword>
<protein>
    <submittedName>
        <fullName evidence="6">Arabinose efflux permease family protein</fullName>
    </submittedName>
</protein>
<feature type="transmembrane region" description="Helical" evidence="4">
    <location>
        <begin position="59"/>
        <end position="84"/>
    </location>
</feature>
<accession>M5PVB7</accession>
<dbReference type="InterPro" id="IPR052714">
    <property type="entry name" value="MFS_Exporter"/>
</dbReference>
<feature type="transmembrane region" description="Helical" evidence="4">
    <location>
        <begin position="359"/>
        <end position="380"/>
    </location>
</feature>
<dbReference type="EMBL" id="AOSV01000012">
    <property type="protein sequence ID" value="EMG37935.1"/>
    <property type="molecule type" value="Genomic_DNA"/>
</dbReference>
<feature type="transmembrane region" description="Helical" evidence="4">
    <location>
        <begin position="30"/>
        <end position="53"/>
    </location>
</feature>
<dbReference type="PROSITE" id="PS50850">
    <property type="entry name" value="MFS"/>
    <property type="match status" value="1"/>
</dbReference>
<dbReference type="Proteomes" id="UP000011922">
    <property type="component" value="Unassembled WGS sequence"/>
</dbReference>
<name>M5PVB7_DESAF</name>
<dbReference type="SUPFAM" id="SSF103473">
    <property type="entry name" value="MFS general substrate transporter"/>
    <property type="match status" value="1"/>
</dbReference>
<feature type="transmembrane region" description="Helical" evidence="4">
    <location>
        <begin position="237"/>
        <end position="258"/>
    </location>
</feature>
<reference evidence="6 7" key="1">
    <citation type="journal article" date="2013" name="Genome Announc.">
        <title>Draft Genome Sequence for Desulfovibrio africanus Strain PCS.</title>
        <authorList>
            <person name="Brown S.D."/>
            <person name="Utturkar S.M."/>
            <person name="Arkin A.P."/>
            <person name="Deutschbauer A.M."/>
            <person name="Elias D.A."/>
            <person name="Hazen T.C."/>
            <person name="Chakraborty R."/>
        </authorList>
    </citation>
    <scope>NUCLEOTIDE SEQUENCE [LARGE SCALE GENOMIC DNA]</scope>
    <source>
        <strain evidence="6 7">PCS</strain>
    </source>
</reference>
<sequence>MVAERNLLRTGLRSASHIQGKIEAPGGQPLASFAFLALCAVVFLALCSMTVFYSLHVYLGTLGIGGTQAGLLVGVYSLSALLCYAGFSARIGLHNAFACMASGLAILLACNWSYLIVQEFWPLLMLRVAGGVGIFLLLASAMVVLVAIIPPGRSGQAFSLYSVALLTPYAVMPALSDLILPHLPSQAWLYALSSLILLPAVALLPALRRRTRGLLIAPAVKRAGVTGWVAALPRGPVLLLLLVNCSYFINFAAIFFLFKGLALERAYPHPGLFFTVQMAVMVAIRLLAGRLFDTQPASRLVCGAFVCTAAAFLLLLLTHSHEAVLPIAGLFGLGMGFAVPPLNSLVYRISAPDRRPYNANMMMLSINLGTFLGPFAGSWAVEQAGYTGFLSAEAALSALTAVLFLALNPERALRQVDQASA</sequence>
<proteinExistence type="predicted"/>
<feature type="transmembrane region" description="Helical" evidence="4">
    <location>
        <begin position="270"/>
        <end position="288"/>
    </location>
</feature>
<comment type="caution">
    <text evidence="6">The sequence shown here is derived from an EMBL/GenBank/DDBJ whole genome shotgun (WGS) entry which is preliminary data.</text>
</comment>
<feature type="transmembrane region" description="Helical" evidence="4">
    <location>
        <begin position="96"/>
        <end position="116"/>
    </location>
</feature>
<evidence type="ECO:0000256" key="4">
    <source>
        <dbReference type="SAM" id="Phobius"/>
    </source>
</evidence>
<keyword evidence="2 4" id="KW-1133">Transmembrane helix</keyword>